<evidence type="ECO:0000313" key="3">
    <source>
        <dbReference type="Proteomes" id="UP000189818"/>
    </source>
</evidence>
<feature type="transmembrane region" description="Helical" evidence="1">
    <location>
        <begin position="12"/>
        <end position="33"/>
    </location>
</feature>
<evidence type="ECO:0000256" key="1">
    <source>
        <dbReference type="SAM" id="Phobius"/>
    </source>
</evidence>
<gene>
    <name evidence="2" type="ORF">SAMN06295920_103311</name>
</gene>
<organism evidence="2 3">
    <name type="scientific">Rhizorhabdus histidinilytica</name>
    <dbReference type="NCBI Taxonomy" id="439228"/>
    <lineage>
        <taxon>Bacteria</taxon>
        <taxon>Pseudomonadati</taxon>
        <taxon>Pseudomonadota</taxon>
        <taxon>Alphaproteobacteria</taxon>
        <taxon>Sphingomonadales</taxon>
        <taxon>Sphingomonadaceae</taxon>
        <taxon>Rhizorhabdus</taxon>
    </lineage>
</organism>
<dbReference type="Proteomes" id="UP000189818">
    <property type="component" value="Unassembled WGS sequence"/>
</dbReference>
<evidence type="ECO:0000313" key="2">
    <source>
        <dbReference type="EMBL" id="SKB51058.1"/>
    </source>
</evidence>
<name>A0A1T5BUM0_9SPHN</name>
<sequence>MVERFPGHAYLVAALIGAGALWLLASQIISIFVP</sequence>
<keyword evidence="1" id="KW-1133">Transmembrane helix</keyword>
<keyword evidence="3" id="KW-1185">Reference proteome</keyword>
<keyword evidence="1" id="KW-0812">Transmembrane</keyword>
<protein>
    <submittedName>
        <fullName evidence="2">Uncharacterized protein</fullName>
    </submittedName>
</protein>
<dbReference type="EMBL" id="FUYM01000003">
    <property type="protein sequence ID" value="SKB51058.1"/>
    <property type="molecule type" value="Genomic_DNA"/>
</dbReference>
<keyword evidence="1" id="KW-0472">Membrane</keyword>
<proteinExistence type="predicted"/>
<accession>A0A1T5BUM0</accession>
<reference evidence="3" key="1">
    <citation type="submission" date="2017-02" db="EMBL/GenBank/DDBJ databases">
        <authorList>
            <person name="Varghese N."/>
            <person name="Submissions S."/>
        </authorList>
    </citation>
    <scope>NUCLEOTIDE SEQUENCE [LARGE SCALE GENOMIC DNA]</scope>
    <source>
        <strain evidence="3">UM2</strain>
    </source>
</reference>
<dbReference type="AlphaFoldDB" id="A0A1T5BUM0"/>